<dbReference type="AlphaFoldDB" id="A0A835T350"/>
<dbReference type="Proteomes" id="UP000613740">
    <property type="component" value="Unassembled WGS sequence"/>
</dbReference>
<comment type="caution">
    <text evidence="2">The sequence shown here is derived from an EMBL/GenBank/DDBJ whole genome shotgun (WGS) entry which is preliminary data.</text>
</comment>
<feature type="compositionally biased region" description="Low complexity" evidence="1">
    <location>
        <begin position="47"/>
        <end position="58"/>
    </location>
</feature>
<evidence type="ECO:0000256" key="1">
    <source>
        <dbReference type="SAM" id="MobiDB-lite"/>
    </source>
</evidence>
<dbReference type="EMBL" id="JAEHOD010000076">
    <property type="protein sequence ID" value="KAG2430985.1"/>
    <property type="molecule type" value="Genomic_DNA"/>
</dbReference>
<protein>
    <submittedName>
        <fullName evidence="2">Uncharacterized protein</fullName>
    </submittedName>
</protein>
<accession>A0A835T350</accession>
<feature type="compositionally biased region" description="Basic and acidic residues" evidence="1">
    <location>
        <begin position="65"/>
        <end position="78"/>
    </location>
</feature>
<evidence type="ECO:0000313" key="2">
    <source>
        <dbReference type="EMBL" id="KAG2430985.1"/>
    </source>
</evidence>
<keyword evidence="3" id="KW-1185">Reference proteome</keyword>
<gene>
    <name evidence="2" type="ORF">HYH02_013517</name>
</gene>
<organism evidence="2 3">
    <name type="scientific">Chlamydomonas schloesseri</name>
    <dbReference type="NCBI Taxonomy" id="2026947"/>
    <lineage>
        <taxon>Eukaryota</taxon>
        <taxon>Viridiplantae</taxon>
        <taxon>Chlorophyta</taxon>
        <taxon>core chlorophytes</taxon>
        <taxon>Chlorophyceae</taxon>
        <taxon>CS clade</taxon>
        <taxon>Chlamydomonadales</taxon>
        <taxon>Chlamydomonadaceae</taxon>
        <taxon>Chlamydomonas</taxon>
    </lineage>
</organism>
<reference evidence="2" key="1">
    <citation type="journal article" date="2020" name="bioRxiv">
        <title>Comparative genomics of Chlamydomonas.</title>
        <authorList>
            <person name="Craig R.J."/>
            <person name="Hasan A.R."/>
            <person name="Ness R.W."/>
            <person name="Keightley P.D."/>
        </authorList>
    </citation>
    <scope>NUCLEOTIDE SEQUENCE</scope>
    <source>
        <strain evidence="2">CCAP 11/173</strain>
    </source>
</reference>
<sequence length="317" mass="35215">MLSAAPDSMLSGVMCAHNLNKRRRAAEQPVMVDSGPEHPDADLSHGSAPSSATTPPSARQNAAAKEPKVAEQRSEQETHEMLAALQRTNLEAGMAPAALASMQQEQEQEQETPEWDRLIANLELPAIRSMENFKRSLMMAKQCTNLEAGMAPAALASMQQEQEQETLDWDQLMANLKLASIRSEENFKRSLMMAKQCTNLEAGMAPAALASMQQEQEQEQETLDWDQLMANLKLASIRSMENFKRSLMMAKQCTNLEAGMAPAALASMQQEQEQEQETLDWDQLMANLKLATIRSEENFKRSLMVALREPPGKPRTA</sequence>
<proteinExistence type="predicted"/>
<feature type="region of interest" description="Disordered" evidence="1">
    <location>
        <begin position="23"/>
        <end position="78"/>
    </location>
</feature>
<evidence type="ECO:0000313" key="3">
    <source>
        <dbReference type="Proteomes" id="UP000613740"/>
    </source>
</evidence>
<name>A0A835T350_9CHLO</name>